<evidence type="ECO:0000313" key="2">
    <source>
        <dbReference type="EMBL" id="MBB5176263.1"/>
    </source>
</evidence>
<proteinExistence type="predicted"/>
<feature type="domain" description="Ribosomal protein eL8/eL30/eS12/Gadd45" evidence="1">
    <location>
        <begin position="7"/>
        <end position="93"/>
    </location>
</feature>
<evidence type="ECO:0000259" key="1">
    <source>
        <dbReference type="Pfam" id="PF01248"/>
    </source>
</evidence>
<dbReference type="EMBL" id="JACHHF010000006">
    <property type="protein sequence ID" value="MBB5176263.1"/>
    <property type="molecule type" value="Genomic_DNA"/>
</dbReference>
<gene>
    <name evidence="2" type="ORF">HNQ45_001150</name>
</gene>
<keyword evidence="3" id="KW-1185">Reference proteome</keyword>
<dbReference type="GO" id="GO:0005840">
    <property type="term" value="C:ribosome"/>
    <property type="evidence" value="ECO:0007669"/>
    <property type="project" value="UniProtKB-KW"/>
</dbReference>
<evidence type="ECO:0000313" key="3">
    <source>
        <dbReference type="Proteomes" id="UP000579136"/>
    </source>
</evidence>
<dbReference type="Gene3D" id="3.30.1330.30">
    <property type="match status" value="1"/>
</dbReference>
<dbReference type="Proteomes" id="UP000579136">
    <property type="component" value="Unassembled WGS sequence"/>
</dbReference>
<sequence length="101" mass="11044">MSKELNLLGIATRAGKITSGEPLTLDGMKQRKVKLVYLASDAGNSTKKRIRDKTTTQSIPLIETYTTEELSVATGAYNRVVLGITDNGFKKKLLELNEKGT</sequence>
<comment type="caution">
    <text evidence="2">The sequence shown here is derived from an EMBL/GenBank/DDBJ whole genome shotgun (WGS) entry which is preliminary data.</text>
</comment>
<keyword evidence="2" id="KW-0687">Ribonucleoprotein</keyword>
<accession>A0A9Q2HFI3</accession>
<dbReference type="AlphaFoldDB" id="A0A9Q2HFI3"/>
<name>A0A9Q2HFI3_9STAP</name>
<dbReference type="InterPro" id="IPR029064">
    <property type="entry name" value="Ribosomal_eL30-like_sf"/>
</dbReference>
<reference evidence="2 3" key="1">
    <citation type="submission" date="2020-08" db="EMBL/GenBank/DDBJ databases">
        <title>Genomic Encyclopedia of Type Strains, Phase IV (KMG-IV): sequencing the most valuable type-strain genomes for metagenomic binning, comparative biology and taxonomic classification.</title>
        <authorList>
            <person name="Goeker M."/>
        </authorList>
    </citation>
    <scope>NUCLEOTIDE SEQUENCE [LARGE SCALE GENOMIC DNA]</scope>
    <source>
        <strain evidence="2 3">DSM 19163</strain>
    </source>
</reference>
<organism evidence="2 3">
    <name type="scientific">Nosocomiicoccus ampullae</name>
    <dbReference type="NCBI Taxonomy" id="489910"/>
    <lineage>
        <taxon>Bacteria</taxon>
        <taxon>Bacillati</taxon>
        <taxon>Bacillota</taxon>
        <taxon>Bacilli</taxon>
        <taxon>Bacillales</taxon>
        <taxon>Staphylococcaceae</taxon>
        <taxon>Nosocomiicoccus</taxon>
    </lineage>
</organism>
<keyword evidence="2" id="KW-0689">Ribosomal protein</keyword>
<dbReference type="RefSeq" id="WP_183674425.1">
    <property type="nucleotide sequence ID" value="NZ_CBCRYX010000005.1"/>
</dbReference>
<dbReference type="Pfam" id="PF01248">
    <property type="entry name" value="Ribosomal_L7Ae"/>
    <property type="match status" value="1"/>
</dbReference>
<dbReference type="InterPro" id="IPR004038">
    <property type="entry name" value="Ribosomal_eL8/eL30/eS12/Gad45"/>
</dbReference>
<protein>
    <submittedName>
        <fullName evidence="2">Ribosomal protein L7Ae-like RNA K-turn-binding protein</fullName>
    </submittedName>
</protein>
<dbReference type="SUPFAM" id="SSF55315">
    <property type="entry name" value="L30e-like"/>
    <property type="match status" value="1"/>
</dbReference>